<accession>A0A248K3I2</accession>
<evidence type="ECO:0000256" key="6">
    <source>
        <dbReference type="ARBA" id="ARBA00023136"/>
    </source>
</evidence>
<feature type="domain" description="TonB-dependent receptor plug" evidence="11">
    <location>
        <begin position="82"/>
        <end position="181"/>
    </location>
</feature>
<evidence type="ECO:0000256" key="5">
    <source>
        <dbReference type="ARBA" id="ARBA00023077"/>
    </source>
</evidence>
<dbReference type="PROSITE" id="PS52016">
    <property type="entry name" value="TONB_DEPENDENT_REC_3"/>
    <property type="match status" value="1"/>
</dbReference>
<evidence type="ECO:0000259" key="10">
    <source>
        <dbReference type="Pfam" id="PF00593"/>
    </source>
</evidence>
<keyword evidence="6 8" id="KW-0472">Membrane</keyword>
<dbReference type="SUPFAM" id="SSF56935">
    <property type="entry name" value="Porins"/>
    <property type="match status" value="1"/>
</dbReference>
<evidence type="ECO:0000259" key="11">
    <source>
        <dbReference type="Pfam" id="PF07715"/>
    </source>
</evidence>
<dbReference type="Gene3D" id="2.40.170.20">
    <property type="entry name" value="TonB-dependent receptor, beta-barrel domain"/>
    <property type="match status" value="1"/>
</dbReference>
<dbReference type="InterPro" id="IPR000531">
    <property type="entry name" value="Beta-barrel_TonB"/>
</dbReference>
<dbReference type="CDD" id="cd01347">
    <property type="entry name" value="ligand_gated_channel"/>
    <property type="match status" value="1"/>
</dbReference>
<dbReference type="InterPro" id="IPR010104">
    <property type="entry name" value="TonB_rcpt_bac"/>
</dbReference>
<organism evidence="12 13">
    <name type="scientific">Nitrospirillum viridazoti CBAmc</name>
    <dbReference type="NCBI Taxonomy" id="1441467"/>
    <lineage>
        <taxon>Bacteria</taxon>
        <taxon>Pseudomonadati</taxon>
        <taxon>Pseudomonadota</taxon>
        <taxon>Alphaproteobacteria</taxon>
        <taxon>Rhodospirillales</taxon>
        <taxon>Azospirillaceae</taxon>
        <taxon>Nitrospirillum</taxon>
        <taxon>Nitrospirillum viridazoti</taxon>
    </lineage>
</organism>
<reference evidence="12 13" key="1">
    <citation type="submission" date="2017-06" db="EMBL/GenBank/DDBJ databases">
        <title>Complete genome sequence of Nitrospirillum amazonense strain CBAmC, an endophytic nitrogen-fixing and plant growth-promoting bacterium, isolated from sugarcane.</title>
        <authorList>
            <person name="Schwab S."/>
            <person name="dos Santos Teixeira K.R."/>
            <person name="Simoes Araujo J.L."/>
            <person name="Soares Vidal M."/>
            <person name="Borges de Freitas H.R."/>
            <person name="Rivello Crivelaro A.L."/>
            <person name="Bueno de Camargo Nunes A."/>
            <person name="dos Santos C.M."/>
            <person name="Palmeira da Silva Rosa D."/>
            <person name="da Silva Padilha D."/>
            <person name="da Silva E."/>
            <person name="Araujo Terra L."/>
            <person name="Soares Mendes V."/>
            <person name="Farinelli L."/>
            <person name="Magalhaes Cruz L."/>
            <person name="Baldani J.I."/>
        </authorList>
    </citation>
    <scope>NUCLEOTIDE SEQUENCE [LARGE SCALE GENOMIC DNA]</scope>
    <source>
        <strain evidence="12 13">CBAmC</strain>
    </source>
</reference>
<evidence type="ECO:0000256" key="8">
    <source>
        <dbReference type="PROSITE-ProRule" id="PRU01360"/>
    </source>
</evidence>
<keyword evidence="7 8" id="KW-0998">Cell outer membrane</keyword>
<protein>
    <submittedName>
        <fullName evidence="12">TonB-dependent receptor</fullName>
    </submittedName>
</protein>
<keyword evidence="4 8" id="KW-0812">Transmembrane</keyword>
<keyword evidence="2 8" id="KW-0813">Transport</keyword>
<dbReference type="InterPro" id="IPR012910">
    <property type="entry name" value="Plug_dom"/>
</dbReference>
<keyword evidence="3 8" id="KW-1134">Transmembrane beta strand</keyword>
<keyword evidence="5 9" id="KW-0798">TonB box</keyword>
<keyword evidence="13" id="KW-1185">Reference proteome</keyword>
<comment type="subcellular location">
    <subcellularLocation>
        <location evidence="1 8">Cell outer membrane</location>
        <topology evidence="1 8">Multi-pass membrane protein</topology>
    </subcellularLocation>
</comment>
<evidence type="ECO:0000256" key="2">
    <source>
        <dbReference type="ARBA" id="ARBA00022448"/>
    </source>
</evidence>
<dbReference type="InterPro" id="IPR039426">
    <property type="entry name" value="TonB-dep_rcpt-like"/>
</dbReference>
<evidence type="ECO:0000256" key="7">
    <source>
        <dbReference type="ARBA" id="ARBA00023237"/>
    </source>
</evidence>
<dbReference type="Gene3D" id="2.170.130.10">
    <property type="entry name" value="TonB-dependent receptor, plug domain"/>
    <property type="match status" value="1"/>
</dbReference>
<feature type="domain" description="TonB-dependent receptor-like beta-barrel" evidence="10">
    <location>
        <begin position="424"/>
        <end position="886"/>
    </location>
</feature>
<evidence type="ECO:0000256" key="3">
    <source>
        <dbReference type="ARBA" id="ARBA00022452"/>
    </source>
</evidence>
<dbReference type="NCBIfam" id="TIGR01782">
    <property type="entry name" value="TonB-Xanth-Caul"/>
    <property type="match status" value="1"/>
</dbReference>
<dbReference type="InterPro" id="IPR037066">
    <property type="entry name" value="Plug_dom_sf"/>
</dbReference>
<dbReference type="GO" id="GO:0009279">
    <property type="term" value="C:cell outer membrane"/>
    <property type="evidence" value="ECO:0007669"/>
    <property type="project" value="UniProtKB-SubCell"/>
</dbReference>
<dbReference type="EMBL" id="CP022113">
    <property type="protein sequence ID" value="ASG25339.1"/>
    <property type="molecule type" value="Genomic_DNA"/>
</dbReference>
<dbReference type="PANTHER" id="PTHR40980:SF3">
    <property type="entry name" value="TONB-DEPENDENT RECEPTOR-LIKE BETA-BARREL DOMAIN-CONTAINING PROTEIN"/>
    <property type="match status" value="1"/>
</dbReference>
<sequence>MSNNGHWHLAVISPSIRERTFIMKRTLMGLAQGVACCALLHATVGTAFAQQAATPATDDQGLEEIVVTGIKRSLQVATEIKRNSVNVVDSIASEDLGKMPDQNVAESLQRITGVAIDRNRGDGQFISVRGLGPQFNTVTLNGRTLATENVGREFSFDVLPSELISGADVYKSPSANINGASIGATVNIRTVRPLEQKQDLVVAGSARALYGELADSTNPSLSGVVSWHNPESTFGVALVASYEKRDSRDDEFDIGAGHVKRGNVDPTDYWYGRTAPGVGSFTGVDMPSNLSPFFYETSRKRTGLNGTVQYQPNDNLTFTLDGFYTKMDQIDQSQGLAYDFSSGTLVDQVVKNGSAVYQKIVGGTVDEIVTYTPRLTETYLVGLNTAWHKDAFKLVFDASTSQATRNGKEDSIFSTIRRRDMTMTFDRRNGSPIYDYNFTSPTIPNVATDVNHVGAHYNLWGGTDYKDEINEAKLDGTWDPGGGVSISVGASHQERTKTADAISQPGSVSCAYCGGAVLLPSSLFTPTTMDFFSKYQSDNIVRNWITYDPHAMVNYLLSRPEGIFTRPVADPAASSRVKEKVNLGYIMFDLKTEIGGLPLSVNTGVRIEDTTYTSAGAAQTVLSAKPNGQGQNLIVLSDVQPISFSGHYTDVLPSLNVKLDLTDDLVARFATSRVMTRPTLSDLSPAQTILSNPGNEQITKGNPDLNPFRASQAEFGLEWYFQPLSMLSAALFYKNIDSFVAQATTPQKVDQVVFQVTQPTNGKGATVKGLEVGYRQVFDRLPGPFDGLGGQASFTYVESDAQYANVVSGASYGLQGLSKYSYSLVAFYEKYGVQARLAYTWRDKFLQVASGRNGDPEYFDAYGQLDASLSYDLTQNISLTLEGLNLTDENEFIYSTTPDRTKEYRTTGRRFAAGVRVKF</sequence>
<dbReference type="Pfam" id="PF07715">
    <property type="entry name" value="Plug"/>
    <property type="match status" value="1"/>
</dbReference>
<dbReference type="Proteomes" id="UP000197153">
    <property type="component" value="Chromosome 4"/>
</dbReference>
<dbReference type="InterPro" id="IPR036942">
    <property type="entry name" value="Beta-barrel_TonB_sf"/>
</dbReference>
<dbReference type="AlphaFoldDB" id="A0A248K3I2"/>
<name>A0A248K3I2_9PROT</name>
<evidence type="ECO:0000256" key="4">
    <source>
        <dbReference type="ARBA" id="ARBA00022692"/>
    </source>
</evidence>
<comment type="similarity">
    <text evidence="8 9">Belongs to the TonB-dependent receptor family.</text>
</comment>
<proteinExistence type="inferred from homology"/>
<evidence type="ECO:0000256" key="9">
    <source>
        <dbReference type="RuleBase" id="RU003357"/>
    </source>
</evidence>
<gene>
    <name evidence="12" type="ORF">Y958_30860</name>
</gene>
<evidence type="ECO:0000313" key="12">
    <source>
        <dbReference type="EMBL" id="ASG25339.1"/>
    </source>
</evidence>
<dbReference type="PANTHER" id="PTHR40980">
    <property type="entry name" value="PLUG DOMAIN-CONTAINING PROTEIN"/>
    <property type="match status" value="1"/>
</dbReference>
<dbReference type="Pfam" id="PF00593">
    <property type="entry name" value="TonB_dep_Rec_b-barrel"/>
    <property type="match status" value="1"/>
</dbReference>
<keyword evidence="12" id="KW-0675">Receptor</keyword>
<evidence type="ECO:0000256" key="1">
    <source>
        <dbReference type="ARBA" id="ARBA00004571"/>
    </source>
</evidence>
<evidence type="ECO:0000313" key="13">
    <source>
        <dbReference type="Proteomes" id="UP000197153"/>
    </source>
</evidence>
<dbReference type="KEGG" id="nao:Y958_30860"/>